<dbReference type="Proteomes" id="UP001165289">
    <property type="component" value="Unassembled WGS sequence"/>
</dbReference>
<comment type="caution">
    <text evidence="2">The sequence shown here is derived from an EMBL/GenBank/DDBJ whole genome shotgun (WGS) entry which is preliminary data.</text>
</comment>
<evidence type="ECO:0000256" key="1">
    <source>
        <dbReference type="SAM" id="MobiDB-lite"/>
    </source>
</evidence>
<organism evidence="2 3">
    <name type="scientific">Oopsacas minuta</name>
    <dbReference type="NCBI Taxonomy" id="111878"/>
    <lineage>
        <taxon>Eukaryota</taxon>
        <taxon>Metazoa</taxon>
        <taxon>Porifera</taxon>
        <taxon>Hexactinellida</taxon>
        <taxon>Hexasterophora</taxon>
        <taxon>Lyssacinosida</taxon>
        <taxon>Leucopsacidae</taxon>
        <taxon>Oopsacas</taxon>
    </lineage>
</organism>
<reference evidence="2 3" key="1">
    <citation type="journal article" date="2023" name="BMC Biol.">
        <title>The compact genome of the sponge Oopsacas minuta (Hexactinellida) is lacking key metazoan core genes.</title>
        <authorList>
            <person name="Santini S."/>
            <person name="Schenkelaars Q."/>
            <person name="Jourda C."/>
            <person name="Duchesne M."/>
            <person name="Belahbib H."/>
            <person name="Rocher C."/>
            <person name="Selva M."/>
            <person name="Riesgo A."/>
            <person name="Vervoort M."/>
            <person name="Leys S.P."/>
            <person name="Kodjabachian L."/>
            <person name="Le Bivic A."/>
            <person name="Borchiellini C."/>
            <person name="Claverie J.M."/>
            <person name="Renard E."/>
        </authorList>
    </citation>
    <scope>NUCLEOTIDE SEQUENCE [LARGE SCALE GENOMIC DNA]</scope>
    <source>
        <strain evidence="2">SPO-2</strain>
    </source>
</reference>
<keyword evidence="3" id="KW-1185">Reference proteome</keyword>
<evidence type="ECO:0000313" key="2">
    <source>
        <dbReference type="EMBL" id="KAI6660646.1"/>
    </source>
</evidence>
<name>A0AAV7KHP9_9METZ</name>
<accession>A0AAV7KHP9</accession>
<feature type="compositionally biased region" description="Polar residues" evidence="1">
    <location>
        <begin position="169"/>
        <end position="193"/>
    </location>
</feature>
<evidence type="ECO:0000313" key="3">
    <source>
        <dbReference type="Proteomes" id="UP001165289"/>
    </source>
</evidence>
<dbReference type="AlphaFoldDB" id="A0AAV7KHP9"/>
<feature type="region of interest" description="Disordered" evidence="1">
    <location>
        <begin position="162"/>
        <end position="193"/>
    </location>
</feature>
<sequence length="193" mass="22387">MKPASRQERLRFVANAHHDLTVMGERHMKDLEQDFMSLIQDFEDKMTRLKLTLHKEFLTIRMDGLHSLGNALPEIVDVWERNRKENEMRTFTSSLRGKGKFRNYNIKEVAFSSPLKTPKRAKVKLGKRNSVGRVERYMVMVEGKDNLDALIRQGSIRSKNIVPMPDSCRNVNSKITQTPKQSTGPITRSQKFQ</sequence>
<dbReference type="EMBL" id="JAKMXF010000031">
    <property type="protein sequence ID" value="KAI6660646.1"/>
    <property type="molecule type" value="Genomic_DNA"/>
</dbReference>
<gene>
    <name evidence="2" type="ORF">LOD99_10377</name>
</gene>
<protein>
    <submittedName>
        <fullName evidence="2">Uncharacterized protein</fullName>
    </submittedName>
</protein>
<proteinExistence type="predicted"/>